<gene>
    <name evidence="8" type="ORF">g.13930</name>
</gene>
<dbReference type="Gene3D" id="2.20.100.10">
    <property type="entry name" value="Thrombospondin type-1 (TSP1) repeat"/>
    <property type="match status" value="1"/>
</dbReference>
<dbReference type="InterPro" id="IPR036383">
    <property type="entry name" value="TSP1_rpt_sf"/>
</dbReference>
<evidence type="ECO:0000256" key="1">
    <source>
        <dbReference type="ARBA" id="ARBA00004613"/>
    </source>
</evidence>
<dbReference type="Gene3D" id="2.60.120.200">
    <property type="match status" value="1"/>
</dbReference>
<keyword evidence="3 7" id="KW-0732">Signal</keyword>
<dbReference type="InterPro" id="IPR013320">
    <property type="entry name" value="ConA-like_dom_sf"/>
</dbReference>
<dbReference type="PANTHER" id="PTHR22906">
    <property type="entry name" value="PROPERDIN"/>
    <property type="match status" value="1"/>
</dbReference>
<protein>
    <submittedName>
        <fullName evidence="8">Uncharacterized protein</fullName>
    </submittedName>
</protein>
<dbReference type="PANTHER" id="PTHR22906:SF43">
    <property type="entry name" value="PROPERDIN"/>
    <property type="match status" value="1"/>
</dbReference>
<feature type="region of interest" description="Disordered" evidence="6">
    <location>
        <begin position="397"/>
        <end position="421"/>
    </location>
</feature>
<dbReference type="InterPro" id="IPR000884">
    <property type="entry name" value="TSP1_rpt"/>
</dbReference>
<dbReference type="PROSITE" id="PS50092">
    <property type="entry name" value="TSP1"/>
    <property type="match status" value="1"/>
</dbReference>
<evidence type="ECO:0000256" key="4">
    <source>
        <dbReference type="ARBA" id="ARBA00022737"/>
    </source>
</evidence>
<feature type="signal peptide" evidence="7">
    <location>
        <begin position="1"/>
        <end position="19"/>
    </location>
</feature>
<name>A0A2S2QH71_9HEMI</name>
<reference evidence="8" key="1">
    <citation type="submission" date="2018-04" db="EMBL/GenBank/DDBJ databases">
        <title>Transcriptome assembly of Sipha flava.</title>
        <authorList>
            <person name="Scully E.D."/>
            <person name="Geib S.M."/>
            <person name="Palmer N.A."/>
            <person name="Koch K."/>
            <person name="Bradshaw J."/>
            <person name="Heng-Moss T."/>
            <person name="Sarath G."/>
        </authorList>
    </citation>
    <scope>NUCLEOTIDE SEQUENCE</scope>
</reference>
<dbReference type="SUPFAM" id="SSF49899">
    <property type="entry name" value="Concanavalin A-like lectins/glucanases"/>
    <property type="match status" value="1"/>
</dbReference>
<keyword evidence="2" id="KW-0964">Secreted</keyword>
<keyword evidence="4" id="KW-0677">Repeat</keyword>
<dbReference type="OrthoDB" id="5989160at2759"/>
<feature type="chain" id="PRO_5015641104" evidence="7">
    <location>
        <begin position="20"/>
        <end position="421"/>
    </location>
</feature>
<comment type="subcellular location">
    <subcellularLocation>
        <location evidence="1">Secreted</location>
    </subcellularLocation>
</comment>
<evidence type="ECO:0000313" key="8">
    <source>
        <dbReference type="EMBL" id="MBY77087.1"/>
    </source>
</evidence>
<dbReference type="PROSITE" id="PS51257">
    <property type="entry name" value="PROKAR_LIPOPROTEIN"/>
    <property type="match status" value="1"/>
</dbReference>
<dbReference type="InterPro" id="IPR052065">
    <property type="entry name" value="Compl_asym_regulator"/>
</dbReference>
<dbReference type="SUPFAM" id="SSF82895">
    <property type="entry name" value="TSP-1 type 1 repeat"/>
    <property type="match status" value="1"/>
</dbReference>
<proteinExistence type="predicted"/>
<sequence>MRTATALTAAVAVLACCRPHTLPAARAACLHTAKDLQAQARASEVVLKALAMRVWPEPDGLIGGHFAVMAVYKGARTVKDVLRIGGADLFNMHDKRMNVTGFRDDFTGDGHRACGARVTVGTYYVLFADVVNGRLVAKDGQAALVEWTDSNERSVWHGLGWGDWSDWSACNVSCDTGLQYRHRRCLKCTQGHNKEIRKCNDFPCDGAMELISPGDHVRAIGGKLNGSQNGYSLLSSVSIPNTFSLLITLRVEPKVDFGTVFHLFSSTEPLKTITLEVSGPDLLRVSVNTKESNRSVLIAAVLADGITHQLGLGFQKDEIITYLDCRWVTTETLMQNSYASSPEYDMDVFEESLTADLVQMIVVPDPTAVSDQCTVFRIAVLDTEIVKTKIRDKSQRDTNGIIKGEHETKRTVSKHSSEYNS</sequence>
<evidence type="ECO:0000256" key="5">
    <source>
        <dbReference type="ARBA" id="ARBA00023157"/>
    </source>
</evidence>
<keyword evidence="5" id="KW-1015">Disulfide bond</keyword>
<evidence type="ECO:0000256" key="3">
    <source>
        <dbReference type="ARBA" id="ARBA00022729"/>
    </source>
</evidence>
<dbReference type="EMBL" id="GGMS01007884">
    <property type="protein sequence ID" value="MBY77087.1"/>
    <property type="molecule type" value="Transcribed_RNA"/>
</dbReference>
<dbReference type="AlphaFoldDB" id="A0A2S2QH71"/>
<evidence type="ECO:0000256" key="7">
    <source>
        <dbReference type="SAM" id="SignalP"/>
    </source>
</evidence>
<evidence type="ECO:0000256" key="6">
    <source>
        <dbReference type="SAM" id="MobiDB-lite"/>
    </source>
</evidence>
<accession>A0A2S2QH71</accession>
<dbReference type="SMART" id="SM00209">
    <property type="entry name" value="TSP1"/>
    <property type="match status" value="1"/>
</dbReference>
<dbReference type="Pfam" id="PF00090">
    <property type="entry name" value="TSP_1"/>
    <property type="match status" value="1"/>
</dbReference>
<organism evidence="8">
    <name type="scientific">Sipha flava</name>
    <name type="common">yellow sugarcane aphid</name>
    <dbReference type="NCBI Taxonomy" id="143950"/>
    <lineage>
        <taxon>Eukaryota</taxon>
        <taxon>Metazoa</taxon>
        <taxon>Ecdysozoa</taxon>
        <taxon>Arthropoda</taxon>
        <taxon>Hexapoda</taxon>
        <taxon>Insecta</taxon>
        <taxon>Pterygota</taxon>
        <taxon>Neoptera</taxon>
        <taxon>Paraneoptera</taxon>
        <taxon>Hemiptera</taxon>
        <taxon>Sternorrhyncha</taxon>
        <taxon>Aphidomorpha</taxon>
        <taxon>Aphidoidea</taxon>
        <taxon>Aphididae</taxon>
        <taxon>Sipha</taxon>
    </lineage>
</organism>
<evidence type="ECO:0000256" key="2">
    <source>
        <dbReference type="ARBA" id="ARBA00022525"/>
    </source>
</evidence>